<evidence type="ECO:0000256" key="1">
    <source>
        <dbReference type="SAM" id="SignalP"/>
    </source>
</evidence>
<dbReference type="Pfam" id="PF13715">
    <property type="entry name" value="CarbopepD_reg_2"/>
    <property type="match status" value="1"/>
</dbReference>
<dbReference type="InterPro" id="IPR008969">
    <property type="entry name" value="CarboxyPept-like_regulatory"/>
</dbReference>
<proteinExistence type="predicted"/>
<dbReference type="SUPFAM" id="SSF49464">
    <property type="entry name" value="Carboxypeptidase regulatory domain-like"/>
    <property type="match status" value="1"/>
</dbReference>
<sequence>MLKASIMRYIYILFCMCLSLFSCASPQNKTHITYKHIKEHGVKKQRGVIKGKVYGYYKYYHEHKGTNQPLPGAAVKVQNTNLGAATTLNGTYVIDSLDYGTYSITASMMGFTTETINNVKVFPDKITYIEIYLMEIPGIIY</sequence>
<dbReference type="Gene3D" id="2.60.40.1120">
    <property type="entry name" value="Carboxypeptidase-like, regulatory domain"/>
    <property type="match status" value="1"/>
</dbReference>
<feature type="signal peptide" evidence="1">
    <location>
        <begin position="1"/>
        <end position="24"/>
    </location>
</feature>
<dbReference type="EMBL" id="MFFM01000004">
    <property type="protein sequence ID" value="OGF14293.1"/>
    <property type="molecule type" value="Genomic_DNA"/>
</dbReference>
<accession>A0A1F5RJC8</accession>
<evidence type="ECO:0000313" key="2">
    <source>
        <dbReference type="EMBL" id="OGF14293.1"/>
    </source>
</evidence>
<organism evidence="2 3">
    <name type="scientific">Candidatus Edwardsbacteria bacterium GWF2_54_11</name>
    <dbReference type="NCBI Taxonomy" id="1817851"/>
    <lineage>
        <taxon>Bacteria</taxon>
        <taxon>Candidatus Edwardsiibacteriota</taxon>
    </lineage>
</organism>
<dbReference type="Proteomes" id="UP000177230">
    <property type="component" value="Unassembled WGS sequence"/>
</dbReference>
<protein>
    <recommendedName>
        <fullName evidence="4">Carboxypeptidase-like regulatory domain-containing protein</fullName>
    </recommendedName>
</protein>
<comment type="caution">
    <text evidence="2">The sequence shown here is derived from an EMBL/GenBank/DDBJ whole genome shotgun (WGS) entry which is preliminary data.</text>
</comment>
<name>A0A1F5RJC8_9BACT</name>
<gene>
    <name evidence="2" type="ORF">A2024_11095</name>
</gene>
<reference evidence="2 3" key="1">
    <citation type="journal article" date="2016" name="Nat. Commun.">
        <title>Thousands of microbial genomes shed light on interconnected biogeochemical processes in an aquifer system.</title>
        <authorList>
            <person name="Anantharaman K."/>
            <person name="Brown C.T."/>
            <person name="Hug L.A."/>
            <person name="Sharon I."/>
            <person name="Castelle C.J."/>
            <person name="Probst A.J."/>
            <person name="Thomas B.C."/>
            <person name="Singh A."/>
            <person name="Wilkins M.J."/>
            <person name="Karaoz U."/>
            <person name="Brodie E.L."/>
            <person name="Williams K.H."/>
            <person name="Hubbard S.S."/>
            <person name="Banfield J.F."/>
        </authorList>
    </citation>
    <scope>NUCLEOTIDE SEQUENCE [LARGE SCALE GENOMIC DNA]</scope>
</reference>
<dbReference type="AlphaFoldDB" id="A0A1F5RJC8"/>
<dbReference type="PROSITE" id="PS51257">
    <property type="entry name" value="PROKAR_LIPOPROTEIN"/>
    <property type="match status" value="1"/>
</dbReference>
<feature type="chain" id="PRO_5009520913" description="Carboxypeptidase-like regulatory domain-containing protein" evidence="1">
    <location>
        <begin position="25"/>
        <end position="141"/>
    </location>
</feature>
<evidence type="ECO:0008006" key="4">
    <source>
        <dbReference type="Google" id="ProtNLM"/>
    </source>
</evidence>
<keyword evidence="1" id="KW-0732">Signal</keyword>
<evidence type="ECO:0000313" key="3">
    <source>
        <dbReference type="Proteomes" id="UP000177230"/>
    </source>
</evidence>